<dbReference type="Proteomes" id="UP000467700">
    <property type="component" value="Unassembled WGS sequence"/>
</dbReference>
<comment type="caution">
    <text evidence="1">The sequence shown here is derived from an EMBL/GenBank/DDBJ whole genome shotgun (WGS) entry which is preliminary data.</text>
</comment>
<dbReference type="OrthoDB" id="10595763at2759"/>
<protein>
    <submittedName>
        <fullName evidence="1">Uncharacterized protein</fullName>
    </submittedName>
</protein>
<accession>A0A8S0VSQ3</accession>
<proteinExistence type="predicted"/>
<evidence type="ECO:0000313" key="2">
    <source>
        <dbReference type="Proteomes" id="UP000467700"/>
    </source>
</evidence>
<gene>
    <name evidence="1" type="ORF">AAE3_LOCUS1093</name>
</gene>
<keyword evidence="2" id="KW-1185">Reference proteome</keyword>
<evidence type="ECO:0000313" key="1">
    <source>
        <dbReference type="EMBL" id="CAA7258456.1"/>
    </source>
</evidence>
<dbReference type="EMBL" id="CACVBS010000002">
    <property type="protein sequence ID" value="CAA7258456.1"/>
    <property type="molecule type" value="Genomic_DNA"/>
</dbReference>
<organism evidence="1 2">
    <name type="scientific">Cyclocybe aegerita</name>
    <name type="common">Black poplar mushroom</name>
    <name type="synonym">Agrocybe aegerita</name>
    <dbReference type="NCBI Taxonomy" id="1973307"/>
    <lineage>
        <taxon>Eukaryota</taxon>
        <taxon>Fungi</taxon>
        <taxon>Dikarya</taxon>
        <taxon>Basidiomycota</taxon>
        <taxon>Agaricomycotina</taxon>
        <taxon>Agaricomycetes</taxon>
        <taxon>Agaricomycetidae</taxon>
        <taxon>Agaricales</taxon>
        <taxon>Agaricineae</taxon>
        <taxon>Bolbitiaceae</taxon>
        <taxon>Cyclocybe</taxon>
    </lineage>
</organism>
<dbReference type="AlphaFoldDB" id="A0A8S0VSQ3"/>
<name>A0A8S0VSQ3_CYCAE</name>
<reference evidence="1 2" key="1">
    <citation type="submission" date="2020-01" db="EMBL/GenBank/DDBJ databases">
        <authorList>
            <person name="Gupta K D."/>
        </authorList>
    </citation>
    <scope>NUCLEOTIDE SEQUENCE [LARGE SCALE GENOMIC DNA]</scope>
</reference>
<sequence>MGNTSGPWLYEHMRDATEPFRAILTLFSVAKIAASRKLPIFARPFSVVRVEMSSQKRTFSIPSTSEAWRDMVAKMAAEHETLRLKKDFAEQLHATYSKLHGEGNCHVEDEVFLLQWMFTRQDEFNGKCCVGMSKQPSVPSIIYYLALGEELDPDEDNGKWVSPPQFVWNPFQIRPLQEETIPFPWSLSAECTEELKNSVVHKLFDVLMQTLKKSKVHIVL</sequence>